<proteinExistence type="predicted"/>
<name>A0A1M4VIE9_9FIRM</name>
<evidence type="ECO:0000313" key="7">
    <source>
        <dbReference type="EMBL" id="SHE68627.1"/>
    </source>
</evidence>
<evidence type="ECO:0000256" key="2">
    <source>
        <dbReference type="ARBA" id="ARBA00022475"/>
    </source>
</evidence>
<dbReference type="Pfam" id="PF02653">
    <property type="entry name" value="BPD_transp_2"/>
    <property type="match status" value="1"/>
</dbReference>
<dbReference type="PANTHER" id="PTHR47089">
    <property type="entry name" value="ABC TRANSPORTER, PERMEASE PROTEIN"/>
    <property type="match status" value="1"/>
</dbReference>
<dbReference type="PROSITE" id="PS51257">
    <property type="entry name" value="PROKAR_LIPOPROTEIN"/>
    <property type="match status" value="1"/>
</dbReference>
<keyword evidence="3 6" id="KW-0812">Transmembrane</keyword>
<comment type="subcellular location">
    <subcellularLocation>
        <location evidence="1">Cell membrane</location>
        <topology evidence="1">Multi-pass membrane protein</topology>
    </subcellularLocation>
</comment>
<reference evidence="8" key="1">
    <citation type="submission" date="2016-11" db="EMBL/GenBank/DDBJ databases">
        <authorList>
            <person name="Varghese N."/>
            <person name="Submissions S."/>
        </authorList>
    </citation>
    <scope>NUCLEOTIDE SEQUENCE [LARGE SCALE GENOMIC DNA]</scope>
    <source>
        <strain evidence="8">DSM 18095</strain>
    </source>
</reference>
<dbReference type="CDD" id="cd06580">
    <property type="entry name" value="TM_PBP1_transp_TpRbsC_like"/>
    <property type="match status" value="1"/>
</dbReference>
<dbReference type="EMBL" id="FQTY01000005">
    <property type="protein sequence ID" value="SHE68627.1"/>
    <property type="molecule type" value="Genomic_DNA"/>
</dbReference>
<feature type="transmembrane region" description="Helical" evidence="6">
    <location>
        <begin position="145"/>
        <end position="165"/>
    </location>
</feature>
<evidence type="ECO:0000256" key="4">
    <source>
        <dbReference type="ARBA" id="ARBA00022989"/>
    </source>
</evidence>
<evidence type="ECO:0000256" key="1">
    <source>
        <dbReference type="ARBA" id="ARBA00004651"/>
    </source>
</evidence>
<dbReference type="RefSeq" id="WP_072974883.1">
    <property type="nucleotide sequence ID" value="NZ_FQTY01000005.1"/>
</dbReference>
<evidence type="ECO:0000256" key="5">
    <source>
        <dbReference type="ARBA" id="ARBA00023136"/>
    </source>
</evidence>
<evidence type="ECO:0000256" key="3">
    <source>
        <dbReference type="ARBA" id="ARBA00022692"/>
    </source>
</evidence>
<feature type="transmembrane region" description="Helical" evidence="6">
    <location>
        <begin position="110"/>
        <end position="133"/>
    </location>
</feature>
<sequence length="365" mass="39922">MKFKMSREVNGTIFRYSISIILTLLFGCILIAVQGENPLEAVGYIIEGAFGSKINIGNTIRWVISSLMVGGAATVAFKSGVSNLGIEGQLYMGALSAAIIGYSLELPHGLHIIACLLAASIVGMLYALIPALIRMYFKINELVTTLILNFIAKYLTEYITMWVIMGGQQSANGSASITTPQIFKTARLSTIIKGTTANTGIFIALGILVLIAFIYKYTLEGYEFTQIGHNINFARMGGVNINKSFILVFLISGLISGMGGGIEVTGSYYRFTPNFSNNLGWDGIMITRVANNNPIAVIIVSIIWGALKQGALHMERMTTLNRLVVIIIQMLFVLFVSIDYDNLFNKWKEKIKSKKINYKGGSSIC</sequence>
<feature type="transmembrane region" description="Helical" evidence="6">
    <location>
        <begin position="245"/>
        <end position="269"/>
    </location>
</feature>
<feature type="transmembrane region" description="Helical" evidence="6">
    <location>
        <begin position="319"/>
        <end position="338"/>
    </location>
</feature>
<protein>
    <submittedName>
        <fullName evidence="7">Nucleoside ABC transporter membrane protein</fullName>
    </submittedName>
</protein>
<dbReference type="GO" id="GO:0005886">
    <property type="term" value="C:plasma membrane"/>
    <property type="evidence" value="ECO:0007669"/>
    <property type="project" value="UniProtKB-SubCell"/>
</dbReference>
<gene>
    <name evidence="7" type="ORF">SAMN02745784_01469</name>
</gene>
<feature type="transmembrane region" description="Helical" evidence="6">
    <location>
        <begin position="289"/>
        <end position="307"/>
    </location>
</feature>
<dbReference type="InterPro" id="IPR001851">
    <property type="entry name" value="ABC_transp_permease"/>
</dbReference>
<keyword evidence="8" id="KW-1185">Reference proteome</keyword>
<keyword evidence="5 6" id="KW-0472">Membrane</keyword>
<feature type="transmembrane region" description="Helical" evidence="6">
    <location>
        <begin position="197"/>
        <end position="215"/>
    </location>
</feature>
<dbReference type="PANTHER" id="PTHR47089:SF1">
    <property type="entry name" value="GUANOSINE ABC TRANSPORTER PERMEASE PROTEIN NUPP"/>
    <property type="match status" value="1"/>
</dbReference>
<dbReference type="AlphaFoldDB" id="A0A1M4VIE9"/>
<evidence type="ECO:0000313" key="8">
    <source>
        <dbReference type="Proteomes" id="UP000184114"/>
    </source>
</evidence>
<dbReference type="STRING" id="1123404.SAMN02745784_01469"/>
<keyword evidence="4 6" id="KW-1133">Transmembrane helix</keyword>
<dbReference type="GeneID" id="90993801"/>
<accession>A0A1M4VIE9</accession>
<organism evidence="7 8">
    <name type="scientific">Tissierella praeacuta DSM 18095</name>
    <dbReference type="NCBI Taxonomy" id="1123404"/>
    <lineage>
        <taxon>Bacteria</taxon>
        <taxon>Bacillati</taxon>
        <taxon>Bacillota</taxon>
        <taxon>Tissierellia</taxon>
        <taxon>Tissierellales</taxon>
        <taxon>Tissierellaceae</taxon>
        <taxon>Tissierella</taxon>
    </lineage>
</organism>
<evidence type="ECO:0000256" key="6">
    <source>
        <dbReference type="SAM" id="Phobius"/>
    </source>
</evidence>
<dbReference type="GO" id="GO:0022857">
    <property type="term" value="F:transmembrane transporter activity"/>
    <property type="evidence" value="ECO:0007669"/>
    <property type="project" value="InterPro"/>
</dbReference>
<dbReference type="Proteomes" id="UP000184114">
    <property type="component" value="Unassembled WGS sequence"/>
</dbReference>
<keyword evidence="2" id="KW-1003">Cell membrane</keyword>